<keyword evidence="6" id="KW-1185">Reference proteome</keyword>
<reference evidence="5 6" key="1">
    <citation type="submission" date="2018-07" db="EMBL/GenBank/DDBJ databases">
        <title>Genome sequence of Nitratireductor thuwali#1536.</title>
        <authorList>
            <person name="Michoud G."/>
            <person name="Merlino G."/>
            <person name="Sefrji F.O."/>
            <person name="Daffonchio D."/>
        </authorList>
    </citation>
    <scope>NUCLEOTIDE SEQUENCE [LARGE SCALE GENOMIC DNA]</scope>
    <source>
        <strain evidence="6">Nit1536</strain>
    </source>
</reference>
<evidence type="ECO:0000256" key="3">
    <source>
        <dbReference type="RuleBase" id="RU000363"/>
    </source>
</evidence>
<name>A0ABY5MJH6_9HYPH</name>
<evidence type="ECO:0000313" key="5">
    <source>
        <dbReference type="EMBL" id="UUP17379.1"/>
    </source>
</evidence>
<organism evidence="5 6">
    <name type="scientific">Nitratireductor thuwali</name>
    <dbReference type="NCBI Taxonomy" id="2267699"/>
    <lineage>
        <taxon>Bacteria</taxon>
        <taxon>Pseudomonadati</taxon>
        <taxon>Pseudomonadota</taxon>
        <taxon>Alphaproteobacteria</taxon>
        <taxon>Hyphomicrobiales</taxon>
        <taxon>Phyllobacteriaceae</taxon>
        <taxon>Nitratireductor</taxon>
    </lineage>
</organism>
<dbReference type="SMART" id="SM00822">
    <property type="entry name" value="PKS_KR"/>
    <property type="match status" value="1"/>
</dbReference>
<dbReference type="InterPro" id="IPR036291">
    <property type="entry name" value="NAD(P)-bd_dom_sf"/>
</dbReference>
<feature type="domain" description="Ketoreductase" evidence="4">
    <location>
        <begin position="6"/>
        <end position="183"/>
    </location>
</feature>
<evidence type="ECO:0000313" key="6">
    <source>
        <dbReference type="Proteomes" id="UP001342418"/>
    </source>
</evidence>
<dbReference type="EC" id="1.2.1.-" evidence="5"/>
<dbReference type="InterPro" id="IPR020904">
    <property type="entry name" value="Sc_DH/Rdtase_CS"/>
</dbReference>
<protein>
    <submittedName>
        <fullName evidence="5">Fatty acyl-CoA reductase</fullName>
        <ecNumber evidence="5">1.2.1.-</ecNumber>
    </submittedName>
</protein>
<dbReference type="Pfam" id="PF00106">
    <property type="entry name" value="adh_short"/>
    <property type="match status" value="1"/>
</dbReference>
<dbReference type="RefSeq" id="WP_338529717.1">
    <property type="nucleotide sequence ID" value="NZ_CP030941.1"/>
</dbReference>
<evidence type="ECO:0000259" key="4">
    <source>
        <dbReference type="SMART" id="SM00822"/>
    </source>
</evidence>
<dbReference type="PRINTS" id="PR00080">
    <property type="entry name" value="SDRFAMILY"/>
</dbReference>
<accession>A0ABY5MJH6</accession>
<dbReference type="PANTHER" id="PTHR44196">
    <property type="entry name" value="DEHYDROGENASE/REDUCTASE SDR FAMILY MEMBER 7B"/>
    <property type="match status" value="1"/>
</dbReference>
<evidence type="ECO:0000256" key="2">
    <source>
        <dbReference type="ARBA" id="ARBA00023002"/>
    </source>
</evidence>
<dbReference type="EMBL" id="CP030941">
    <property type="protein sequence ID" value="UUP17379.1"/>
    <property type="molecule type" value="Genomic_DNA"/>
</dbReference>
<dbReference type="SUPFAM" id="SSF51735">
    <property type="entry name" value="NAD(P)-binding Rossmann-fold domains"/>
    <property type="match status" value="1"/>
</dbReference>
<comment type="similarity">
    <text evidence="1 3">Belongs to the short-chain dehydrogenases/reductases (SDR) family.</text>
</comment>
<dbReference type="GO" id="GO:0016491">
    <property type="term" value="F:oxidoreductase activity"/>
    <property type="evidence" value="ECO:0007669"/>
    <property type="project" value="UniProtKB-KW"/>
</dbReference>
<dbReference type="Proteomes" id="UP001342418">
    <property type="component" value="Chromosome"/>
</dbReference>
<dbReference type="InterPro" id="IPR057326">
    <property type="entry name" value="KR_dom"/>
</dbReference>
<dbReference type="PANTHER" id="PTHR44196:SF1">
    <property type="entry name" value="DEHYDROGENASE_REDUCTASE SDR FAMILY MEMBER 7B"/>
    <property type="match status" value="1"/>
</dbReference>
<evidence type="ECO:0000256" key="1">
    <source>
        <dbReference type="ARBA" id="ARBA00006484"/>
    </source>
</evidence>
<dbReference type="InterPro" id="IPR002347">
    <property type="entry name" value="SDR_fam"/>
</dbReference>
<dbReference type="Gene3D" id="3.40.50.720">
    <property type="entry name" value="NAD(P)-binding Rossmann-like Domain"/>
    <property type="match status" value="1"/>
</dbReference>
<gene>
    <name evidence="5" type="primary">acr1_1</name>
    <name evidence="5" type="ORF">NTH_01843</name>
</gene>
<proteinExistence type="inferred from homology"/>
<dbReference type="PROSITE" id="PS00061">
    <property type="entry name" value="ADH_SHORT"/>
    <property type="match status" value="1"/>
</dbReference>
<dbReference type="PRINTS" id="PR00081">
    <property type="entry name" value="GDHRDH"/>
</dbReference>
<keyword evidence="2 5" id="KW-0560">Oxidoreductase</keyword>
<sequence length="247" mass="26104">MQVDGQAVLITGATRGIGRALAEKLAARGARLLLVGRDAAALEVVRDGLAGEAKTHVCDLSRPDEVDKLVRRVREEHGGLSVLVNNAAAQRQMDFIDGDRGELTAYSRAEIALNLTAPITLIAGLLPLLARQGEAVIVNVSSALALAPKQAAPVYCAGKAGLRSFGRALRYQCADAAPHVRVCEVIMPLVDTDMTRGRGSGKISAATAAAAILSAIESGRDEYWVGKSRLLPLLGRLSPKTVERILR</sequence>